<evidence type="ECO:0000313" key="3">
    <source>
        <dbReference type="Proteomes" id="UP001212997"/>
    </source>
</evidence>
<accession>A0AAD5V2U0</accession>
<name>A0AAD5V2U0_9APHY</name>
<sequence>MYLRLSTHSDSGNPIPLPPRNATKVKREPQAVSLRFRESSPSPPRPSSSNSIPAVSQSPSITKPSLVAPREVPVIHFLSGSNALPLPPKPLPAQAAPLAQVQPQPQPPTIAQQSPAANSAGPSGSSHNGFDRGAISSAEQLSIAQQTLKRLSESTNLKALIFPPPTRSEPIPIPLEFITPALPSPAPDREKYVIRDASHEVRDNSTPSLRRRPTPTGPAALSSTQSVPNLPQRPQLPPPPSKPHTPIPSHTNGSSSHTNGQASSLTRDLWDVRRQVSALKARETSLVSQIREAGGKDYSVDERSQQNNKESEWQELQDEIKGKSKLKRTSTQLEDAEDAYATERKRRHHSERMYEEIRREYRAPFMVPAMVEAFEKLSQLSGHVLNGVDDGVAHQGGRD</sequence>
<evidence type="ECO:0000256" key="1">
    <source>
        <dbReference type="SAM" id="MobiDB-lite"/>
    </source>
</evidence>
<organism evidence="2 3">
    <name type="scientific">Meripilus lineatus</name>
    <dbReference type="NCBI Taxonomy" id="2056292"/>
    <lineage>
        <taxon>Eukaryota</taxon>
        <taxon>Fungi</taxon>
        <taxon>Dikarya</taxon>
        <taxon>Basidiomycota</taxon>
        <taxon>Agaricomycotina</taxon>
        <taxon>Agaricomycetes</taxon>
        <taxon>Polyporales</taxon>
        <taxon>Meripilaceae</taxon>
        <taxon>Meripilus</taxon>
    </lineage>
</organism>
<reference evidence="2" key="1">
    <citation type="submission" date="2022-07" db="EMBL/GenBank/DDBJ databases">
        <title>Genome Sequence of Physisporinus lineatus.</title>
        <authorList>
            <person name="Buettner E."/>
        </authorList>
    </citation>
    <scope>NUCLEOTIDE SEQUENCE</scope>
    <source>
        <strain evidence="2">VT162</strain>
    </source>
</reference>
<feature type="compositionally biased region" description="Pro residues" evidence="1">
    <location>
        <begin position="234"/>
        <end position="246"/>
    </location>
</feature>
<feature type="compositionally biased region" description="Polar residues" evidence="1">
    <location>
        <begin position="252"/>
        <end position="266"/>
    </location>
</feature>
<evidence type="ECO:0000313" key="2">
    <source>
        <dbReference type="EMBL" id="KAJ3484782.1"/>
    </source>
</evidence>
<keyword evidence="3" id="KW-1185">Reference proteome</keyword>
<feature type="region of interest" description="Disordered" evidence="1">
    <location>
        <begin position="296"/>
        <end position="329"/>
    </location>
</feature>
<feature type="compositionally biased region" description="Polar residues" evidence="1">
    <location>
        <begin position="1"/>
        <end position="12"/>
    </location>
</feature>
<feature type="compositionally biased region" description="Low complexity" evidence="1">
    <location>
        <begin position="92"/>
        <end position="126"/>
    </location>
</feature>
<protein>
    <submittedName>
        <fullName evidence="2">Uncharacterized protein</fullName>
    </submittedName>
</protein>
<proteinExistence type="predicted"/>
<dbReference type="AlphaFoldDB" id="A0AAD5V2U0"/>
<dbReference type="EMBL" id="JANAWD010000176">
    <property type="protein sequence ID" value="KAJ3484782.1"/>
    <property type="molecule type" value="Genomic_DNA"/>
</dbReference>
<gene>
    <name evidence="2" type="ORF">NLI96_g5405</name>
</gene>
<feature type="region of interest" description="Disordered" evidence="1">
    <location>
        <begin position="1"/>
        <end position="61"/>
    </location>
</feature>
<feature type="compositionally biased region" description="Basic and acidic residues" evidence="1">
    <location>
        <begin position="296"/>
        <end position="322"/>
    </location>
</feature>
<feature type="region of interest" description="Disordered" evidence="1">
    <location>
        <begin position="88"/>
        <end position="132"/>
    </location>
</feature>
<dbReference type="Proteomes" id="UP001212997">
    <property type="component" value="Unassembled WGS sequence"/>
</dbReference>
<feature type="region of interest" description="Disordered" evidence="1">
    <location>
        <begin position="196"/>
        <end position="267"/>
    </location>
</feature>
<comment type="caution">
    <text evidence="2">The sequence shown here is derived from an EMBL/GenBank/DDBJ whole genome shotgun (WGS) entry which is preliminary data.</text>
</comment>